<dbReference type="Proteomes" id="UP000595498">
    <property type="component" value="Chromosome"/>
</dbReference>
<dbReference type="EMBL" id="CP068224">
    <property type="protein sequence ID" value="QQT53167.1"/>
    <property type="molecule type" value="Genomic_DNA"/>
</dbReference>
<evidence type="ECO:0008006" key="3">
    <source>
        <dbReference type="Google" id="ProtNLM"/>
    </source>
</evidence>
<reference evidence="1 2" key="1">
    <citation type="submission" date="2021-01" db="EMBL/GenBank/DDBJ databases">
        <title>FDA dAtabase for Regulatory Grade micrObial Sequences (FDA-ARGOS): Supporting development and validation of Infectious Disease Dx tests.</title>
        <authorList>
            <person name="Sproer C."/>
            <person name="Gronow S."/>
            <person name="Severitt S."/>
            <person name="Schroder I."/>
            <person name="Tallon L."/>
            <person name="Sadzewicz L."/>
            <person name="Zhao X."/>
            <person name="Boylan J."/>
            <person name="Ott S."/>
            <person name="Bowen H."/>
            <person name="Vavikolanu K."/>
            <person name="Mehta A."/>
            <person name="Aluvathingal J."/>
            <person name="Nadendla S."/>
            <person name="Lowell S."/>
            <person name="Myers T."/>
            <person name="Yan Y."/>
            <person name="Sichtig H."/>
        </authorList>
    </citation>
    <scope>NUCLEOTIDE SEQUENCE [LARGE SCALE GENOMIC DNA]</scope>
    <source>
        <strain evidence="1 2">FDAARGOS_1141</strain>
    </source>
</reference>
<evidence type="ECO:0000313" key="2">
    <source>
        <dbReference type="Proteomes" id="UP000595498"/>
    </source>
</evidence>
<sequence>MATWKTKFETDIKLDGAFVALKSLFTDGTIKKMSSLLDYSPTKIASLLRMNYNSFLIKVHQPWKFSTEHILLLSFIIDIDPTYIFNVIQSESHKHLKTLSNNYIDKLKKESIKG</sequence>
<gene>
    <name evidence="1" type="ORF">I6I98_23465</name>
</gene>
<accession>A0ABX7CSL9</accession>
<name>A0ABX7CSL9_SPHMU</name>
<keyword evidence="2" id="KW-1185">Reference proteome</keyword>
<organism evidence="1 2">
    <name type="scientific">Sphingobacterium multivorum</name>
    <dbReference type="NCBI Taxonomy" id="28454"/>
    <lineage>
        <taxon>Bacteria</taxon>
        <taxon>Pseudomonadati</taxon>
        <taxon>Bacteroidota</taxon>
        <taxon>Sphingobacteriia</taxon>
        <taxon>Sphingobacteriales</taxon>
        <taxon>Sphingobacteriaceae</taxon>
        <taxon>Sphingobacterium</taxon>
    </lineage>
</organism>
<protein>
    <recommendedName>
        <fullName evidence="3">XRE family transcriptional regulator</fullName>
    </recommendedName>
</protein>
<evidence type="ECO:0000313" key="1">
    <source>
        <dbReference type="EMBL" id="QQT53167.1"/>
    </source>
</evidence>
<proteinExistence type="predicted"/>